<dbReference type="Gene3D" id="2.60.120.290">
    <property type="entry name" value="Spermadhesin, CUB domain"/>
    <property type="match status" value="2"/>
</dbReference>
<dbReference type="Pfam" id="PF00431">
    <property type="entry name" value="CUB"/>
    <property type="match status" value="2"/>
</dbReference>
<dbReference type="SUPFAM" id="SSF49854">
    <property type="entry name" value="Spermadhesin, CUB domain"/>
    <property type="match status" value="2"/>
</dbReference>
<dbReference type="PROSITE" id="PS00135">
    <property type="entry name" value="TRYPSIN_SER"/>
    <property type="match status" value="1"/>
</dbReference>
<keyword evidence="8" id="KW-0812">Transmembrane</keyword>
<dbReference type="InterPro" id="IPR009003">
    <property type="entry name" value="Peptidase_S1_PA"/>
</dbReference>
<dbReference type="GO" id="GO:0006508">
    <property type="term" value="P:proteolysis"/>
    <property type="evidence" value="ECO:0007669"/>
    <property type="project" value="UniProtKB-KW"/>
</dbReference>
<dbReference type="InterPro" id="IPR018114">
    <property type="entry name" value="TRYPSIN_HIS"/>
</dbReference>
<dbReference type="InterPro" id="IPR000859">
    <property type="entry name" value="CUB_dom"/>
</dbReference>
<evidence type="ECO:0000313" key="8">
    <source>
        <dbReference type="EMBL" id="OWA52385.1"/>
    </source>
</evidence>
<dbReference type="GO" id="GO:0004252">
    <property type="term" value="F:serine-type endopeptidase activity"/>
    <property type="evidence" value="ECO:0007669"/>
    <property type="project" value="InterPro"/>
</dbReference>
<evidence type="ECO:0000259" key="6">
    <source>
        <dbReference type="PROSITE" id="PS01180"/>
    </source>
</evidence>
<dbReference type="CDD" id="cd00041">
    <property type="entry name" value="CUB"/>
    <property type="match status" value="2"/>
</dbReference>
<gene>
    <name evidence="8" type="ORF">BV898_16840</name>
</gene>
<evidence type="ECO:0000259" key="7">
    <source>
        <dbReference type="PROSITE" id="PS50240"/>
    </source>
</evidence>
<dbReference type="InterPro" id="IPR036055">
    <property type="entry name" value="LDL_receptor-like_sf"/>
</dbReference>
<dbReference type="PROSITE" id="PS50068">
    <property type="entry name" value="LDLRA_2"/>
    <property type="match status" value="1"/>
</dbReference>
<reference evidence="9" key="1">
    <citation type="submission" date="2017-01" db="EMBL/GenBank/DDBJ databases">
        <title>Comparative genomics of anhydrobiosis in the tardigrade Hypsibius dujardini.</title>
        <authorList>
            <person name="Yoshida Y."/>
            <person name="Koutsovoulos G."/>
            <person name="Laetsch D."/>
            <person name="Stevens L."/>
            <person name="Kumar S."/>
            <person name="Horikawa D."/>
            <person name="Ishino K."/>
            <person name="Komine S."/>
            <person name="Tomita M."/>
            <person name="Blaxter M."/>
            <person name="Arakawa K."/>
        </authorList>
    </citation>
    <scope>NUCLEOTIDE SEQUENCE [LARGE SCALE GENOMIC DNA]</scope>
    <source>
        <strain evidence="9">Z151</strain>
    </source>
</reference>
<keyword evidence="4 8" id="KW-0645">Protease</keyword>
<dbReference type="PANTHER" id="PTHR24252">
    <property type="entry name" value="ACROSIN-RELATED"/>
    <property type="match status" value="1"/>
</dbReference>
<evidence type="ECO:0000256" key="1">
    <source>
        <dbReference type="ARBA" id="ARBA00023157"/>
    </source>
</evidence>
<feature type="signal peptide" evidence="5">
    <location>
        <begin position="1"/>
        <end position="23"/>
    </location>
</feature>
<evidence type="ECO:0000256" key="5">
    <source>
        <dbReference type="SAM" id="SignalP"/>
    </source>
</evidence>
<dbReference type="Pfam" id="PF00057">
    <property type="entry name" value="Ldl_recept_a"/>
    <property type="match status" value="1"/>
</dbReference>
<dbReference type="PROSITE" id="PS01180">
    <property type="entry name" value="CUB"/>
    <property type="match status" value="1"/>
</dbReference>
<dbReference type="AlphaFoldDB" id="A0A9X6RLV9"/>
<evidence type="ECO:0000313" key="9">
    <source>
        <dbReference type="Proteomes" id="UP000192578"/>
    </source>
</evidence>
<dbReference type="InterPro" id="IPR002172">
    <property type="entry name" value="LDrepeatLR_classA_rpt"/>
</dbReference>
<dbReference type="CDD" id="cd00190">
    <property type="entry name" value="Tryp_SPc"/>
    <property type="match status" value="1"/>
</dbReference>
<dbReference type="PRINTS" id="PR00722">
    <property type="entry name" value="CHYMOTRYPSIN"/>
</dbReference>
<dbReference type="InterPro" id="IPR035914">
    <property type="entry name" value="Sperma_CUB_dom_sf"/>
</dbReference>
<evidence type="ECO:0000256" key="4">
    <source>
        <dbReference type="RuleBase" id="RU363034"/>
    </source>
</evidence>
<proteinExistence type="inferred from homology"/>
<organism evidence="8 9">
    <name type="scientific">Hypsibius exemplaris</name>
    <name type="common">Freshwater tardigrade</name>
    <dbReference type="NCBI Taxonomy" id="2072580"/>
    <lineage>
        <taxon>Eukaryota</taxon>
        <taxon>Metazoa</taxon>
        <taxon>Ecdysozoa</taxon>
        <taxon>Tardigrada</taxon>
        <taxon>Eutardigrada</taxon>
        <taxon>Parachela</taxon>
        <taxon>Hypsibioidea</taxon>
        <taxon>Hypsibiidae</taxon>
        <taxon>Hypsibius</taxon>
    </lineage>
</organism>
<dbReference type="SUPFAM" id="SSF50494">
    <property type="entry name" value="Trypsin-like serine proteases"/>
    <property type="match status" value="1"/>
</dbReference>
<keyword evidence="9" id="KW-1185">Reference proteome</keyword>
<evidence type="ECO:0000256" key="2">
    <source>
        <dbReference type="ARBA" id="ARBA00024195"/>
    </source>
</evidence>
<keyword evidence="1" id="KW-1015">Disulfide bond</keyword>
<dbReference type="Gene3D" id="2.40.10.10">
    <property type="entry name" value="Trypsin-like serine proteases"/>
    <property type="match status" value="1"/>
</dbReference>
<dbReference type="OrthoDB" id="10051896at2759"/>
<dbReference type="PANTHER" id="PTHR24252:SF7">
    <property type="entry name" value="HYALIN"/>
    <property type="match status" value="1"/>
</dbReference>
<dbReference type="InterPro" id="IPR043504">
    <property type="entry name" value="Peptidase_S1_PA_chymotrypsin"/>
</dbReference>
<dbReference type="CDD" id="cd00112">
    <property type="entry name" value="LDLa"/>
    <property type="match status" value="1"/>
</dbReference>
<dbReference type="InterPro" id="IPR001314">
    <property type="entry name" value="Peptidase_S1A"/>
</dbReference>
<keyword evidence="8" id="KW-0472">Membrane</keyword>
<comment type="caution">
    <text evidence="8">The sequence shown here is derived from an EMBL/GenBank/DDBJ whole genome shotgun (WGS) entry which is preliminary data.</text>
</comment>
<dbReference type="SUPFAM" id="SSF57424">
    <property type="entry name" value="LDL receptor-like module"/>
    <property type="match status" value="1"/>
</dbReference>
<feature type="domain" description="CUB" evidence="6">
    <location>
        <begin position="26"/>
        <end position="158"/>
    </location>
</feature>
<dbReference type="InterPro" id="IPR033116">
    <property type="entry name" value="TRYPSIN_SER"/>
</dbReference>
<dbReference type="FunFam" id="2.40.10.10:FF:000002">
    <property type="entry name" value="Transmembrane protease serine"/>
    <property type="match status" value="1"/>
</dbReference>
<sequence>MKTFLVCASFFVACANIPKFALAAPCQGIITVPSDHTIITSAGYPTSYEDYTFCRYVIQGPENQQVRLTFSGVFGVEESPSACAHDKVGVYDPEIASTASAIAARACRPSNSAYTHGPYCGQTAPANAITLRGNRAVVEFCTDYSGTDKGWAIQIEFIPLPTVAPWIVPVITLDKVAAINVLQSPNYPLTYNDRQVAQYIIRNPNRNWIIQLKSKLFDLGSDGGDRLVVLDVTNNVTRTFYGVDQSPQELDYLEIANSAEVHVNFITDASDTYRGFIIEVTSLGCAPNLLACDNNVGCYHPNASCNGVDDCADGSDEKWQYCAPECGSRRRRYCQQTFAALANYRDPTCWQPRLRRHNHLQPMDRLSASHCFTDRTATIWYPAANYRVKLGSQSLDKTAEADGGIFMEIEKIICHPYYRPIDHDVCLLKLKETIPFRKNIAPACLPPQDEPIPPAGTECLTSGWGTRVYSGSASASTHLRQVYVPVVSNEECNRAYDGEINERMMCSGTAAGGLDTCQGDSGGPYVCPLPDGRWALQGVVSFGAGCGDPGVPGVYARTAYFTHWIVDTIAANSN</sequence>
<dbReference type="PROSITE" id="PS00134">
    <property type="entry name" value="TRYPSIN_HIS"/>
    <property type="match status" value="1"/>
</dbReference>
<dbReference type="GO" id="GO:0007340">
    <property type="term" value="P:acrosome reaction"/>
    <property type="evidence" value="ECO:0007669"/>
    <property type="project" value="TreeGrafter"/>
</dbReference>
<name>A0A9X6RLV9_HYPEX</name>
<dbReference type="Proteomes" id="UP000192578">
    <property type="component" value="Unassembled WGS sequence"/>
</dbReference>
<feature type="domain" description="Peptidase S1" evidence="7">
    <location>
        <begin position="304"/>
        <end position="570"/>
    </location>
</feature>
<dbReference type="Pfam" id="PF00089">
    <property type="entry name" value="Trypsin"/>
    <property type="match status" value="1"/>
</dbReference>
<keyword evidence="4" id="KW-0378">Hydrolase</keyword>
<protein>
    <submittedName>
        <fullName evidence="8">Transmembrane protease serine 6</fullName>
    </submittedName>
</protein>
<comment type="similarity">
    <text evidence="2">Belongs to the peptidase S1 family. CLIP subfamily.</text>
</comment>
<evidence type="ECO:0000256" key="3">
    <source>
        <dbReference type="PROSITE-ProRule" id="PRU00124"/>
    </source>
</evidence>
<feature type="chain" id="PRO_5040805679" evidence="5">
    <location>
        <begin position="24"/>
        <end position="574"/>
    </location>
</feature>
<dbReference type="EMBL" id="MTYJ01000265">
    <property type="protein sequence ID" value="OWA52385.1"/>
    <property type="molecule type" value="Genomic_DNA"/>
</dbReference>
<dbReference type="PROSITE" id="PS50240">
    <property type="entry name" value="TRYPSIN_DOM"/>
    <property type="match status" value="1"/>
</dbReference>
<keyword evidence="5" id="KW-0732">Signal</keyword>
<dbReference type="SMART" id="SM00192">
    <property type="entry name" value="LDLa"/>
    <property type="match status" value="1"/>
</dbReference>
<accession>A0A9X6RLV9</accession>
<dbReference type="InterPro" id="IPR001254">
    <property type="entry name" value="Trypsin_dom"/>
</dbReference>
<dbReference type="SMART" id="SM00020">
    <property type="entry name" value="Tryp_SPc"/>
    <property type="match status" value="1"/>
</dbReference>
<comment type="caution">
    <text evidence="3">Lacks conserved residue(s) required for the propagation of feature annotation.</text>
</comment>
<dbReference type="Gene3D" id="4.10.400.10">
    <property type="entry name" value="Low-density Lipoprotein Receptor"/>
    <property type="match status" value="1"/>
</dbReference>
<dbReference type="SMART" id="SM00042">
    <property type="entry name" value="CUB"/>
    <property type="match status" value="2"/>
</dbReference>
<keyword evidence="4" id="KW-0720">Serine protease</keyword>